<dbReference type="EMBL" id="LQQY01000012">
    <property type="protein sequence ID" value="KZE49563.1"/>
    <property type="molecule type" value="Genomic_DNA"/>
</dbReference>
<dbReference type="PATRIC" id="fig|189381.10.peg.4017"/>
<dbReference type="Proteomes" id="UP000076510">
    <property type="component" value="Unassembled WGS sequence"/>
</dbReference>
<organism evidence="1 2">
    <name type="scientific">Rossellomorea marisflavi</name>
    <dbReference type="NCBI Taxonomy" id="189381"/>
    <lineage>
        <taxon>Bacteria</taxon>
        <taxon>Bacillati</taxon>
        <taxon>Bacillota</taxon>
        <taxon>Bacilli</taxon>
        <taxon>Bacillales</taxon>
        <taxon>Bacillaceae</taxon>
        <taxon>Rossellomorea</taxon>
    </lineage>
</organism>
<reference evidence="2" key="1">
    <citation type="submission" date="2016-01" db="EMBL/GenBank/DDBJ databases">
        <title>Whole genome sequencing of Bhargavaea cecembensis T14.</title>
        <authorList>
            <person name="Hong K.W."/>
        </authorList>
    </citation>
    <scope>NUCLEOTIDE SEQUENCE [LARGE SCALE GENOMIC DNA]</scope>
    <source>
        <strain evidence="2">M19</strain>
    </source>
</reference>
<accession>A0A0J5VCJ3</accession>
<dbReference type="AlphaFoldDB" id="A0A0J5VCJ3"/>
<dbReference type="OrthoDB" id="4722315at2"/>
<gene>
    <name evidence="1" type="ORF">AV649_00590</name>
</gene>
<protein>
    <submittedName>
        <fullName evidence="1">Sporulation protein</fullName>
    </submittedName>
</protein>
<comment type="caution">
    <text evidence="1">The sequence shown here is derived from an EMBL/GenBank/DDBJ whole genome shotgun (WGS) entry which is preliminary data.</text>
</comment>
<sequence>MKLTVLELIIMGLAVFRLTHLIVFDKITEFIRSPFFNEITEADENGLEEVYLVPKEGGIRGFIGELLSCYWCTGIWMAFFCYGGFIFYPVVFQPFLAIMAVAGIGAILESAIQNWKSR</sequence>
<dbReference type="Pfam" id="PF07098">
    <property type="entry name" value="DUF1360"/>
    <property type="match status" value="1"/>
</dbReference>
<name>A0A0J5VCJ3_9BACI</name>
<evidence type="ECO:0000313" key="1">
    <source>
        <dbReference type="EMBL" id="KZE49563.1"/>
    </source>
</evidence>
<dbReference type="RefSeq" id="WP_048004298.1">
    <property type="nucleotide sequence ID" value="NZ_CAXQIX010000008.1"/>
</dbReference>
<dbReference type="InterPro" id="IPR010773">
    <property type="entry name" value="Mycophage_PG1_Gp7"/>
</dbReference>
<evidence type="ECO:0000313" key="2">
    <source>
        <dbReference type="Proteomes" id="UP000076510"/>
    </source>
</evidence>
<proteinExistence type="predicted"/>